<protein>
    <submittedName>
        <fullName evidence="2">Uncharacterized protein</fullName>
    </submittedName>
</protein>
<evidence type="ECO:0000313" key="3">
    <source>
        <dbReference type="Proteomes" id="UP000029981"/>
    </source>
</evidence>
<keyword evidence="3" id="KW-1185">Reference proteome</keyword>
<dbReference type="EMBL" id="CM002922">
    <property type="protein sequence ID" value="KGN66471.1"/>
    <property type="molecule type" value="Genomic_DNA"/>
</dbReference>
<dbReference type="Proteomes" id="UP000029981">
    <property type="component" value="Chromosome 1"/>
</dbReference>
<dbReference type="AlphaFoldDB" id="A0A0A0M2Q9"/>
<dbReference type="Gramene" id="KGN66471">
    <property type="protein sequence ID" value="KGN66471"/>
    <property type="gene ID" value="Csa_1G612940"/>
</dbReference>
<accession>A0A0A0M2Q9</accession>
<reference evidence="2 3" key="1">
    <citation type="journal article" date="2009" name="Nat. Genet.">
        <title>The genome of the cucumber, Cucumis sativus L.</title>
        <authorList>
            <person name="Huang S."/>
            <person name="Li R."/>
            <person name="Zhang Z."/>
            <person name="Li L."/>
            <person name="Gu X."/>
            <person name="Fan W."/>
            <person name="Lucas W.J."/>
            <person name="Wang X."/>
            <person name="Xie B."/>
            <person name="Ni P."/>
            <person name="Ren Y."/>
            <person name="Zhu H."/>
            <person name="Li J."/>
            <person name="Lin K."/>
            <person name="Jin W."/>
            <person name="Fei Z."/>
            <person name="Li G."/>
            <person name="Staub J."/>
            <person name="Kilian A."/>
            <person name="van der Vossen E.A."/>
            <person name="Wu Y."/>
            <person name="Guo J."/>
            <person name="He J."/>
            <person name="Jia Z."/>
            <person name="Ren Y."/>
            <person name="Tian G."/>
            <person name="Lu Y."/>
            <person name="Ruan J."/>
            <person name="Qian W."/>
            <person name="Wang M."/>
            <person name="Huang Q."/>
            <person name="Li B."/>
            <person name="Xuan Z."/>
            <person name="Cao J."/>
            <person name="Asan"/>
            <person name="Wu Z."/>
            <person name="Zhang J."/>
            <person name="Cai Q."/>
            <person name="Bai Y."/>
            <person name="Zhao B."/>
            <person name="Han Y."/>
            <person name="Li Y."/>
            <person name="Li X."/>
            <person name="Wang S."/>
            <person name="Shi Q."/>
            <person name="Liu S."/>
            <person name="Cho W.K."/>
            <person name="Kim J.Y."/>
            <person name="Xu Y."/>
            <person name="Heller-Uszynska K."/>
            <person name="Miao H."/>
            <person name="Cheng Z."/>
            <person name="Zhang S."/>
            <person name="Wu J."/>
            <person name="Yang Y."/>
            <person name="Kang H."/>
            <person name="Li M."/>
            <person name="Liang H."/>
            <person name="Ren X."/>
            <person name="Shi Z."/>
            <person name="Wen M."/>
            <person name="Jian M."/>
            <person name="Yang H."/>
            <person name="Zhang G."/>
            <person name="Yang Z."/>
            <person name="Chen R."/>
            <person name="Liu S."/>
            <person name="Li J."/>
            <person name="Ma L."/>
            <person name="Liu H."/>
            <person name="Zhou Y."/>
            <person name="Zhao J."/>
            <person name="Fang X."/>
            <person name="Li G."/>
            <person name="Fang L."/>
            <person name="Li Y."/>
            <person name="Liu D."/>
            <person name="Zheng H."/>
            <person name="Zhang Y."/>
            <person name="Qin N."/>
            <person name="Li Z."/>
            <person name="Yang G."/>
            <person name="Yang S."/>
            <person name="Bolund L."/>
            <person name="Kristiansen K."/>
            <person name="Zheng H."/>
            <person name="Li S."/>
            <person name="Zhang X."/>
            <person name="Yang H."/>
            <person name="Wang J."/>
            <person name="Sun R."/>
            <person name="Zhang B."/>
            <person name="Jiang S."/>
            <person name="Wang J."/>
            <person name="Du Y."/>
            <person name="Li S."/>
        </authorList>
    </citation>
    <scope>NUCLEOTIDE SEQUENCE [LARGE SCALE GENOMIC DNA]</scope>
    <source>
        <strain evidence="3">cv. 9930</strain>
    </source>
</reference>
<feature type="region of interest" description="Disordered" evidence="1">
    <location>
        <begin position="1"/>
        <end position="31"/>
    </location>
</feature>
<reference evidence="2 3" key="2">
    <citation type="journal article" date="2009" name="PLoS ONE">
        <title>An integrated genetic and cytogenetic map of the cucumber genome.</title>
        <authorList>
            <person name="Ren Y."/>
            <person name="Zhang Z."/>
            <person name="Liu J."/>
            <person name="Staub J.E."/>
            <person name="Han Y."/>
            <person name="Cheng Z."/>
            <person name="Li X."/>
            <person name="Lu J."/>
            <person name="Miao H."/>
            <person name="Kang H."/>
            <person name="Xie B."/>
            <person name="Gu X."/>
            <person name="Wang X."/>
            <person name="Du Y."/>
            <person name="Jin W."/>
            <person name="Huang S."/>
        </authorList>
    </citation>
    <scope>NUCLEOTIDE SEQUENCE [LARGE SCALE GENOMIC DNA]</scope>
    <source>
        <strain evidence="3">cv. 9930</strain>
    </source>
</reference>
<proteinExistence type="predicted"/>
<sequence>MPSGGKTADEGSKSQPITIHTLHSPELYPHGRPETIYIQWPSSLLSGQRQMKL</sequence>
<organism evidence="2 3">
    <name type="scientific">Cucumis sativus</name>
    <name type="common">Cucumber</name>
    <dbReference type="NCBI Taxonomy" id="3659"/>
    <lineage>
        <taxon>Eukaryota</taxon>
        <taxon>Viridiplantae</taxon>
        <taxon>Streptophyta</taxon>
        <taxon>Embryophyta</taxon>
        <taxon>Tracheophyta</taxon>
        <taxon>Spermatophyta</taxon>
        <taxon>Magnoliopsida</taxon>
        <taxon>eudicotyledons</taxon>
        <taxon>Gunneridae</taxon>
        <taxon>Pentapetalae</taxon>
        <taxon>rosids</taxon>
        <taxon>fabids</taxon>
        <taxon>Cucurbitales</taxon>
        <taxon>Cucurbitaceae</taxon>
        <taxon>Benincaseae</taxon>
        <taxon>Cucumis</taxon>
    </lineage>
</organism>
<reference evidence="2 3" key="3">
    <citation type="journal article" date="2010" name="BMC Genomics">
        <title>Transcriptome sequencing and comparative analysis of cucumber flowers with different sex types.</title>
        <authorList>
            <person name="Guo S."/>
            <person name="Zheng Y."/>
            <person name="Joung J.G."/>
            <person name="Liu S."/>
            <person name="Zhang Z."/>
            <person name="Crasta O.R."/>
            <person name="Sobral B.W."/>
            <person name="Xu Y."/>
            <person name="Huang S."/>
            <person name="Fei Z."/>
        </authorList>
    </citation>
    <scope>NUCLEOTIDE SEQUENCE [LARGE SCALE GENOMIC DNA]</scope>
    <source>
        <strain evidence="3">cv. 9930</strain>
    </source>
</reference>
<evidence type="ECO:0000256" key="1">
    <source>
        <dbReference type="SAM" id="MobiDB-lite"/>
    </source>
</evidence>
<name>A0A0A0M2Q9_CUCSA</name>
<evidence type="ECO:0000313" key="2">
    <source>
        <dbReference type="EMBL" id="KGN66471.1"/>
    </source>
</evidence>
<reference evidence="2 3" key="4">
    <citation type="journal article" date="2011" name="BMC Genomics">
        <title>RNA-Seq improves annotation of protein-coding genes in the cucumber genome.</title>
        <authorList>
            <person name="Li Z."/>
            <person name="Zhang Z."/>
            <person name="Yan P."/>
            <person name="Huang S."/>
            <person name="Fei Z."/>
            <person name="Lin K."/>
        </authorList>
    </citation>
    <scope>NUCLEOTIDE SEQUENCE [LARGE SCALE GENOMIC DNA]</scope>
    <source>
        <strain evidence="3">cv. 9930</strain>
    </source>
</reference>
<gene>
    <name evidence="2" type="ORF">Csa_1G612940</name>
</gene>